<protein>
    <submittedName>
        <fullName evidence="2">Uncharacterized protein</fullName>
    </submittedName>
</protein>
<feature type="region of interest" description="Disordered" evidence="1">
    <location>
        <begin position="1"/>
        <end position="21"/>
    </location>
</feature>
<evidence type="ECO:0000313" key="2">
    <source>
        <dbReference type="EMBL" id="HAN29651.1"/>
    </source>
</evidence>
<sequence length="141" mass="15973">MSSSRKPNMRQPLKTNRRTPNPCISKTLMIRPMDEQGNVTVQLSGRATITLPRDPGRALDYFLATGRQWVSWSELYDVGVSDPDAAALYLEELGASFERKYKDMATSNWELHLDAPHYKYLGLRIQPTSFEVNTSTKGLHA</sequence>
<dbReference type="AlphaFoldDB" id="A0A3C1KSW5"/>
<accession>A0A3C1KSW5</accession>
<dbReference type="EMBL" id="DMND01000245">
    <property type="protein sequence ID" value="HAN29651.1"/>
    <property type="molecule type" value="Genomic_DNA"/>
</dbReference>
<organism evidence="2 3">
    <name type="scientific">Haliea salexigens</name>
    <dbReference type="NCBI Taxonomy" id="287487"/>
    <lineage>
        <taxon>Bacteria</taxon>
        <taxon>Pseudomonadati</taxon>
        <taxon>Pseudomonadota</taxon>
        <taxon>Gammaproteobacteria</taxon>
        <taxon>Cellvibrionales</taxon>
        <taxon>Halieaceae</taxon>
        <taxon>Haliea</taxon>
    </lineage>
</organism>
<evidence type="ECO:0000256" key="1">
    <source>
        <dbReference type="SAM" id="MobiDB-lite"/>
    </source>
</evidence>
<gene>
    <name evidence="2" type="ORF">DCP75_18380</name>
</gene>
<comment type="caution">
    <text evidence="2">The sequence shown here is derived from an EMBL/GenBank/DDBJ whole genome shotgun (WGS) entry which is preliminary data.</text>
</comment>
<proteinExistence type="predicted"/>
<reference evidence="2 3" key="1">
    <citation type="journal article" date="2018" name="Nat. Biotechnol.">
        <title>A standardized bacterial taxonomy based on genome phylogeny substantially revises the tree of life.</title>
        <authorList>
            <person name="Parks D.H."/>
            <person name="Chuvochina M."/>
            <person name="Waite D.W."/>
            <person name="Rinke C."/>
            <person name="Skarshewski A."/>
            <person name="Chaumeil P.A."/>
            <person name="Hugenholtz P."/>
        </authorList>
    </citation>
    <scope>NUCLEOTIDE SEQUENCE [LARGE SCALE GENOMIC DNA]</scope>
    <source>
        <strain evidence="2">UBA9158</strain>
    </source>
</reference>
<evidence type="ECO:0000313" key="3">
    <source>
        <dbReference type="Proteomes" id="UP000259273"/>
    </source>
</evidence>
<dbReference type="Proteomes" id="UP000259273">
    <property type="component" value="Unassembled WGS sequence"/>
</dbReference>
<name>A0A3C1KSW5_9GAMM</name>